<dbReference type="InterPro" id="IPR029767">
    <property type="entry name" value="WecB-like"/>
</dbReference>
<dbReference type="Pfam" id="PF02350">
    <property type="entry name" value="Epimerase_2"/>
    <property type="match status" value="1"/>
</dbReference>
<feature type="domain" description="UDP-N-acetylglucosamine 2-epimerase" evidence="2">
    <location>
        <begin position="24"/>
        <end position="369"/>
    </location>
</feature>
<dbReference type="PATRIC" id="fig|1385369.3.peg.197"/>
<feature type="compositionally biased region" description="Polar residues" evidence="1">
    <location>
        <begin position="398"/>
        <end position="407"/>
    </location>
</feature>
<dbReference type="GO" id="GO:0004553">
    <property type="term" value="F:hydrolase activity, hydrolyzing O-glycosyl compounds"/>
    <property type="evidence" value="ECO:0007669"/>
    <property type="project" value="InterPro"/>
</dbReference>
<dbReference type="GO" id="GO:0006047">
    <property type="term" value="P:UDP-N-acetylglucosamine metabolic process"/>
    <property type="evidence" value="ECO:0007669"/>
    <property type="project" value="InterPro"/>
</dbReference>
<dbReference type="RefSeq" id="WP_063833575.1">
    <property type="nucleotide sequence ID" value="NZ_AVFL01000001.1"/>
</dbReference>
<dbReference type="NCBIfam" id="TIGR03568">
    <property type="entry name" value="NeuC_NnaA"/>
    <property type="match status" value="1"/>
</dbReference>
<dbReference type="SUPFAM" id="SSF53756">
    <property type="entry name" value="UDP-Glycosyltransferase/glycogen phosphorylase"/>
    <property type="match status" value="1"/>
</dbReference>
<dbReference type="CDD" id="cd03786">
    <property type="entry name" value="GTB_UDP-GlcNAc_2-Epimerase"/>
    <property type="match status" value="1"/>
</dbReference>
<comment type="caution">
    <text evidence="3">The sequence shown here is derived from an EMBL/GenBank/DDBJ whole genome shotgun (WGS) entry which is preliminary data.</text>
</comment>
<dbReference type="PANTHER" id="PTHR43174:SF3">
    <property type="entry name" value="UDP-N-ACETYLGLUCOSAMINE 2-EPIMERASE"/>
    <property type="match status" value="1"/>
</dbReference>
<sequence>MARRSIAVVTGSRADYGIYRPVLKAIQAEPDLDLRLMVCGMHLSATFGDTVERIHADGFPITERVETLLASDTPEAIAKSISLGVAGFSQCFGRERPDILLLLGDRYEMFSAAIAALPFALPIAHIHGGELTEGLIDDPIRHSLTKLSHLHLVSTRTYRNRVVQMGERPDRVFVTGAPGLDTIRGHQPTNAIELAARLGIALQPRPLLVTFHPVTLEYGDTARQIGELLTALDRLRHPTLFTFPNADTSGRTVMGAIERYVAEHPEAMAVRDLGSQDYFSMMTHAAAMVGNSSSGIIEAPSFGLPVVNIGTRQRGRVRARNVIDVAVTSGEIAAGIAQALEPGFRTSLAGLENPYGDGHAAGRIVRVLRDAPLGRGLIEKRFHDLQGSDLFPSGDPRGTTQAMDDMT</sequence>
<dbReference type="InterPro" id="IPR020004">
    <property type="entry name" value="UDP-GlcNAc_Epase"/>
</dbReference>
<dbReference type="EMBL" id="AVFL01000001">
    <property type="protein sequence ID" value="EWY42512.1"/>
    <property type="molecule type" value="Genomic_DNA"/>
</dbReference>
<organism evidence="3 4">
    <name type="scientific">Skermanella stibiiresistens SB22</name>
    <dbReference type="NCBI Taxonomy" id="1385369"/>
    <lineage>
        <taxon>Bacteria</taxon>
        <taxon>Pseudomonadati</taxon>
        <taxon>Pseudomonadota</taxon>
        <taxon>Alphaproteobacteria</taxon>
        <taxon>Rhodospirillales</taxon>
        <taxon>Azospirillaceae</taxon>
        <taxon>Skermanella</taxon>
    </lineage>
</organism>
<accession>W9HCS9</accession>
<reference evidence="3 4" key="1">
    <citation type="submission" date="2013-08" db="EMBL/GenBank/DDBJ databases">
        <title>The genome sequence of Skermanella stibiiresistens.</title>
        <authorList>
            <person name="Zhu W."/>
            <person name="Wang G."/>
        </authorList>
    </citation>
    <scope>NUCLEOTIDE SEQUENCE [LARGE SCALE GENOMIC DNA]</scope>
    <source>
        <strain evidence="3 4">SB22</strain>
    </source>
</reference>
<protein>
    <submittedName>
        <fullName evidence="3">UDP-N-acetylglucosamine 2-epimerase</fullName>
    </submittedName>
</protein>
<evidence type="ECO:0000259" key="2">
    <source>
        <dbReference type="Pfam" id="PF02350"/>
    </source>
</evidence>
<evidence type="ECO:0000256" key="1">
    <source>
        <dbReference type="SAM" id="MobiDB-lite"/>
    </source>
</evidence>
<keyword evidence="4" id="KW-1185">Reference proteome</keyword>
<dbReference type="STRING" id="1385369.N825_01030"/>
<dbReference type="Gene3D" id="3.40.50.2000">
    <property type="entry name" value="Glycogen Phosphorylase B"/>
    <property type="match status" value="2"/>
</dbReference>
<dbReference type="InterPro" id="IPR003331">
    <property type="entry name" value="UDP_GlcNAc_Epimerase_2_dom"/>
</dbReference>
<dbReference type="Proteomes" id="UP000019486">
    <property type="component" value="Unassembled WGS sequence"/>
</dbReference>
<dbReference type="AlphaFoldDB" id="W9HCS9"/>
<proteinExistence type="predicted"/>
<gene>
    <name evidence="3" type="ORF">N825_01030</name>
</gene>
<name>W9HCS9_9PROT</name>
<dbReference type="OrthoDB" id="9803238at2"/>
<evidence type="ECO:0000313" key="4">
    <source>
        <dbReference type="Proteomes" id="UP000019486"/>
    </source>
</evidence>
<evidence type="ECO:0000313" key="3">
    <source>
        <dbReference type="EMBL" id="EWY42512.1"/>
    </source>
</evidence>
<feature type="region of interest" description="Disordered" evidence="1">
    <location>
        <begin position="388"/>
        <end position="407"/>
    </location>
</feature>
<dbReference type="PANTHER" id="PTHR43174">
    <property type="entry name" value="UDP-N-ACETYLGLUCOSAMINE 2-EPIMERASE"/>
    <property type="match status" value="1"/>
</dbReference>